<feature type="compositionally biased region" description="Polar residues" evidence="1">
    <location>
        <begin position="71"/>
        <end position="80"/>
    </location>
</feature>
<gene>
    <name evidence="2" type="ORF">LTR77_008504</name>
</gene>
<accession>A0AAV9P585</accession>
<protein>
    <submittedName>
        <fullName evidence="2">Uncharacterized protein</fullName>
    </submittedName>
</protein>
<comment type="caution">
    <text evidence="2">The sequence shown here is derived from an EMBL/GenBank/DDBJ whole genome shotgun (WGS) entry which is preliminary data.</text>
</comment>
<organism evidence="2 3">
    <name type="scientific">Saxophila tyrrhenica</name>
    <dbReference type="NCBI Taxonomy" id="1690608"/>
    <lineage>
        <taxon>Eukaryota</taxon>
        <taxon>Fungi</taxon>
        <taxon>Dikarya</taxon>
        <taxon>Ascomycota</taxon>
        <taxon>Pezizomycotina</taxon>
        <taxon>Dothideomycetes</taxon>
        <taxon>Dothideomycetidae</taxon>
        <taxon>Mycosphaerellales</taxon>
        <taxon>Extremaceae</taxon>
        <taxon>Saxophila</taxon>
    </lineage>
</organism>
<dbReference type="RefSeq" id="XP_064656196.1">
    <property type="nucleotide sequence ID" value="XM_064805736.1"/>
</dbReference>
<feature type="region of interest" description="Disordered" evidence="1">
    <location>
        <begin position="1"/>
        <end position="83"/>
    </location>
</feature>
<evidence type="ECO:0000313" key="3">
    <source>
        <dbReference type="Proteomes" id="UP001337655"/>
    </source>
</evidence>
<sequence length="193" mass="22817">MGSSHSKQHRTEIKSEPTRRRRAGDQRLQADAERLRRKGHEARSGNLYYSRRADNQLHPKPTNRDLFLGTASEQYNNSPKEAQRYRGWETTPYYFTIGAANAYDRAYKYQDSTSPKRYQYEGNEADHNQTSKSMDKKAYDQYYNQVSTSPKRYTYDDYDYNEVSKPTKGSYDTDDYKQTSKPPRRGYDLDDYN</sequence>
<feature type="compositionally biased region" description="Polar residues" evidence="1">
    <location>
        <begin position="142"/>
        <end position="151"/>
    </location>
</feature>
<keyword evidence="3" id="KW-1185">Reference proteome</keyword>
<feature type="region of interest" description="Disordered" evidence="1">
    <location>
        <begin position="113"/>
        <end position="193"/>
    </location>
</feature>
<dbReference type="EMBL" id="JAVRRT010000014">
    <property type="protein sequence ID" value="KAK5166243.1"/>
    <property type="molecule type" value="Genomic_DNA"/>
</dbReference>
<reference evidence="2 3" key="1">
    <citation type="submission" date="2023-08" db="EMBL/GenBank/DDBJ databases">
        <title>Black Yeasts Isolated from many extreme environments.</title>
        <authorList>
            <person name="Coleine C."/>
            <person name="Stajich J.E."/>
            <person name="Selbmann L."/>
        </authorList>
    </citation>
    <scope>NUCLEOTIDE SEQUENCE [LARGE SCALE GENOMIC DNA]</scope>
    <source>
        <strain evidence="2 3">CCFEE 5935</strain>
    </source>
</reference>
<dbReference type="Proteomes" id="UP001337655">
    <property type="component" value="Unassembled WGS sequence"/>
</dbReference>
<feature type="compositionally biased region" description="Basic and acidic residues" evidence="1">
    <location>
        <begin position="9"/>
        <end position="34"/>
    </location>
</feature>
<proteinExistence type="predicted"/>
<evidence type="ECO:0000313" key="2">
    <source>
        <dbReference type="EMBL" id="KAK5166243.1"/>
    </source>
</evidence>
<evidence type="ECO:0000256" key="1">
    <source>
        <dbReference type="SAM" id="MobiDB-lite"/>
    </source>
</evidence>
<feature type="compositionally biased region" description="Basic and acidic residues" evidence="1">
    <location>
        <begin position="124"/>
        <end position="139"/>
    </location>
</feature>
<dbReference type="GeneID" id="89929837"/>
<name>A0AAV9P585_9PEZI</name>
<dbReference type="AlphaFoldDB" id="A0AAV9P585"/>